<protein>
    <submittedName>
        <fullName evidence="1">Uncharacterized protein</fullName>
    </submittedName>
</protein>
<sequence>MDGWRHLAQFAFGSILLGAIRKVKKRRRVKSIPLKGLINHSSKCYKDEKRNMEGG</sequence>
<name>A0A1S0TEG8_LOALO</name>
<evidence type="ECO:0000313" key="1">
    <source>
        <dbReference type="EMBL" id="EFO12557.1"/>
    </source>
</evidence>
<dbReference type="KEGG" id="loa:LOAG_15976"/>
<organism evidence="1">
    <name type="scientific">Loa loa</name>
    <name type="common">Eye worm</name>
    <name type="synonym">Filaria loa</name>
    <dbReference type="NCBI Taxonomy" id="7209"/>
    <lineage>
        <taxon>Eukaryota</taxon>
        <taxon>Metazoa</taxon>
        <taxon>Ecdysozoa</taxon>
        <taxon>Nematoda</taxon>
        <taxon>Chromadorea</taxon>
        <taxon>Rhabditida</taxon>
        <taxon>Spirurina</taxon>
        <taxon>Spiruromorpha</taxon>
        <taxon>Filarioidea</taxon>
        <taxon>Onchocercidae</taxon>
        <taxon>Loa</taxon>
    </lineage>
</organism>
<accession>A0A1S0TEG8</accession>
<feature type="non-terminal residue" evidence="1">
    <location>
        <position position="55"/>
    </location>
</feature>
<dbReference type="AlphaFoldDB" id="A0A1S0TEG8"/>
<gene>
    <name evidence="1" type="ORF">LOAG_15976</name>
</gene>
<dbReference type="RefSeq" id="XP_003151512.1">
    <property type="nucleotide sequence ID" value="XM_003151464.1"/>
</dbReference>
<dbReference type="EMBL" id="JH712974">
    <property type="protein sequence ID" value="EFO12557.1"/>
    <property type="molecule type" value="Genomic_DNA"/>
</dbReference>
<reference evidence="1" key="1">
    <citation type="submission" date="2012-04" db="EMBL/GenBank/DDBJ databases">
        <title>The Genome Sequence of Loa loa.</title>
        <authorList>
            <consortium name="The Broad Institute Genome Sequencing Platform"/>
            <consortium name="Broad Institute Genome Sequencing Center for Infectious Disease"/>
            <person name="Nutman T.B."/>
            <person name="Fink D.L."/>
            <person name="Russ C."/>
            <person name="Young S."/>
            <person name="Zeng Q."/>
            <person name="Gargeya S."/>
            <person name="Alvarado L."/>
            <person name="Berlin A."/>
            <person name="Chapman S.B."/>
            <person name="Chen Z."/>
            <person name="Freedman E."/>
            <person name="Gellesch M."/>
            <person name="Goldberg J."/>
            <person name="Griggs A."/>
            <person name="Gujja S."/>
            <person name="Heilman E.R."/>
            <person name="Heiman D."/>
            <person name="Howarth C."/>
            <person name="Mehta T."/>
            <person name="Neiman D."/>
            <person name="Pearson M."/>
            <person name="Roberts A."/>
            <person name="Saif S."/>
            <person name="Shea T."/>
            <person name="Shenoy N."/>
            <person name="Sisk P."/>
            <person name="Stolte C."/>
            <person name="Sykes S."/>
            <person name="White J."/>
            <person name="Yandava C."/>
            <person name="Haas B."/>
            <person name="Henn M.R."/>
            <person name="Nusbaum C."/>
            <person name="Birren B."/>
        </authorList>
    </citation>
    <scope>NUCLEOTIDE SEQUENCE [LARGE SCALE GENOMIC DNA]</scope>
</reference>
<dbReference type="CTD" id="9953471"/>
<proteinExistence type="predicted"/>
<dbReference type="GeneID" id="9953471"/>